<evidence type="ECO:0000256" key="2">
    <source>
        <dbReference type="SAM" id="MobiDB-lite"/>
    </source>
</evidence>
<feature type="transmembrane region" description="Helical" evidence="3">
    <location>
        <begin position="529"/>
        <end position="550"/>
    </location>
</feature>
<feature type="compositionally biased region" description="Low complexity" evidence="2">
    <location>
        <begin position="25"/>
        <end position="36"/>
    </location>
</feature>
<dbReference type="Proteomes" id="UP000694542">
    <property type="component" value="Chromosome 8"/>
</dbReference>
<reference evidence="5" key="1">
    <citation type="submission" date="2018-10" db="EMBL/GenBank/DDBJ databases">
        <title>De novo assembly of a Great Dane genome.</title>
        <authorList>
            <person name="Kidd J.M."/>
            <person name="Pendleton A.L."/>
            <person name="Shen F."/>
            <person name="Emery S."/>
        </authorList>
    </citation>
    <scope>NUCLEOTIDE SEQUENCE [LARGE SCALE GENOMIC DNA]</scope>
    <source>
        <strain evidence="5">Great Dane</strain>
    </source>
</reference>
<dbReference type="PANTHER" id="PTHR31046">
    <property type="entry name" value="TRANSMEMBRANE PROTEIN 121"/>
    <property type="match status" value="1"/>
</dbReference>
<feature type="compositionally biased region" description="Basic residues" evidence="2">
    <location>
        <begin position="168"/>
        <end position="178"/>
    </location>
</feature>
<dbReference type="AlphaFoldDB" id="A0A8C0Q0Z7"/>
<feature type="compositionally biased region" description="Gly residues" evidence="2">
    <location>
        <begin position="237"/>
        <end position="250"/>
    </location>
</feature>
<keyword evidence="3" id="KW-0812">Transmembrane</keyword>
<organism evidence="5 6">
    <name type="scientific">Canis lupus familiaris</name>
    <name type="common">Dog</name>
    <name type="synonym">Canis familiaris</name>
    <dbReference type="NCBI Taxonomy" id="9615"/>
    <lineage>
        <taxon>Eukaryota</taxon>
        <taxon>Metazoa</taxon>
        <taxon>Chordata</taxon>
        <taxon>Craniata</taxon>
        <taxon>Vertebrata</taxon>
        <taxon>Euteleostomi</taxon>
        <taxon>Mammalia</taxon>
        <taxon>Eutheria</taxon>
        <taxon>Laurasiatheria</taxon>
        <taxon>Carnivora</taxon>
        <taxon>Caniformia</taxon>
        <taxon>Canidae</taxon>
        <taxon>Canis</taxon>
    </lineage>
</organism>
<evidence type="ECO:0000256" key="3">
    <source>
        <dbReference type="SAM" id="Phobius"/>
    </source>
</evidence>
<feature type="transmembrane region" description="Helical" evidence="3">
    <location>
        <begin position="498"/>
        <end position="517"/>
    </location>
</feature>
<evidence type="ECO:0000256" key="1">
    <source>
        <dbReference type="ARBA" id="ARBA00007711"/>
    </source>
</evidence>
<dbReference type="PANTHER" id="PTHR31046:SF0">
    <property type="entry name" value="TRANSMEMBRANE PROTEIN 121"/>
    <property type="match status" value="1"/>
</dbReference>
<feature type="region of interest" description="Disordered" evidence="2">
    <location>
        <begin position="598"/>
        <end position="631"/>
    </location>
</feature>
<dbReference type="Ensembl" id="ENSCAFT00040007898.1">
    <property type="protein sequence ID" value="ENSCAFP00040006885.1"/>
    <property type="gene ID" value="ENSCAFG00040004132.1"/>
</dbReference>
<evidence type="ECO:0000313" key="4">
    <source>
        <dbReference type="Ensembl" id="ENSCAFP00030005996.1"/>
    </source>
</evidence>
<feature type="region of interest" description="Disordered" evidence="2">
    <location>
        <begin position="102"/>
        <end position="319"/>
    </location>
</feature>
<dbReference type="Ensembl" id="ENSCAFT00030006826.1">
    <property type="protein sequence ID" value="ENSCAFP00030005996.1"/>
    <property type="gene ID" value="ENSCAFG00030003654.1"/>
</dbReference>
<comment type="similarity">
    <text evidence="1">Belongs to the TMEM121 family.</text>
</comment>
<evidence type="ECO:0008006" key="7">
    <source>
        <dbReference type="Google" id="ProtNLM"/>
    </source>
</evidence>
<evidence type="ECO:0000313" key="6">
    <source>
        <dbReference type="Proteomes" id="UP000694542"/>
    </source>
</evidence>
<feature type="transmembrane region" description="Helical" evidence="3">
    <location>
        <begin position="427"/>
        <end position="445"/>
    </location>
</feature>
<evidence type="ECO:0000313" key="5">
    <source>
        <dbReference type="Ensembl" id="ENSCAFP00040006885.1"/>
    </source>
</evidence>
<feature type="compositionally biased region" description="Basic residues" evidence="2">
    <location>
        <begin position="115"/>
        <end position="127"/>
    </location>
</feature>
<reference evidence="5" key="3">
    <citation type="submission" date="2025-05" db="UniProtKB">
        <authorList>
            <consortium name="Ensembl"/>
        </authorList>
    </citation>
    <scope>IDENTIFICATION</scope>
</reference>
<dbReference type="Proteomes" id="UP000694429">
    <property type="component" value="Chromosome 8"/>
</dbReference>
<accession>A0A8C0Q0Z7</accession>
<dbReference type="Pfam" id="PF14997">
    <property type="entry name" value="CECR6_TMEM121"/>
    <property type="match status" value="1"/>
</dbReference>
<dbReference type="InterPro" id="IPR032776">
    <property type="entry name" value="CECR6/TMEM121"/>
</dbReference>
<feature type="compositionally biased region" description="Low complexity" evidence="2">
    <location>
        <begin position="223"/>
        <end position="234"/>
    </location>
</feature>
<keyword evidence="3" id="KW-1133">Transmembrane helix</keyword>
<feature type="compositionally biased region" description="Gly residues" evidence="2">
    <location>
        <begin position="150"/>
        <end position="164"/>
    </location>
</feature>
<sequence length="631" mass="66782">MSLSRQGSKQPGARGAGRQRRGAGARRAAGEGARGAVGPSPLRGDQISSELTARAPAARGAGVRGPGPGAGAEGDLRRGPQGAGEAAAGEQAVWGCGLASGAARLAGREPPRATGRGRRGGGSRCRGRALGGSRERMLLGRGPGRARQGARGGGKDAGGPGGDAPRGPRTRAAGRNHFRSISFLAAAGSGSGSRVGPQRPLEAPSGSQPPAPRALGRVRAAEGRVPGAGTAARRGPGRPGGRGGRGGRGLARGAPSLCPLVSAGSELAGRQRWRPRSGRPGPGAPCPRAERRRRRASSRRAWGPGAPRPGPRRPTMVLPPPDRRHVCLTTLVIMGSMAVMDAYLVEQNQGPRKIGVCIIVLVGDVCFLLVLRYVAVWVGAEVRTAKRGYAMILWFLYIFVLEIKLYFIFQNYKAARRGAADPVARKALTLLLSVCVPGLFLLLVALDRMEYVRTFRKREDLRGRLFWVALDLLDLLDMQANLWEPPRTGLPLWAEGLTFFYCYMLLLVLPCVALSEVSMQGEHIAPQKMMLYPVLSLATVNVVAVLARAANMALFRDSRVSAIFVGKNVVALATKACTFLEYRRQVRDFPPPALALELQPPPAQRNSVPPPLHGPPGRPHGPSPTRDALGT</sequence>
<dbReference type="InterPro" id="IPR042314">
    <property type="entry name" value="TMEM121"/>
</dbReference>
<keyword evidence="3" id="KW-0472">Membrane</keyword>
<protein>
    <recommendedName>
        <fullName evidence="7">Transmembrane protein 121</fullName>
    </recommendedName>
</protein>
<feature type="compositionally biased region" description="Pro residues" evidence="2">
    <location>
        <begin position="598"/>
        <end position="622"/>
    </location>
</feature>
<reference evidence="4" key="2">
    <citation type="submission" date="2019-03" db="EMBL/GenBank/DDBJ databases">
        <authorList>
            <person name="Warren W.C."/>
            <person name="Johnson G.S."/>
        </authorList>
    </citation>
    <scope>NUCLEOTIDE SEQUENCE [LARGE SCALE GENOMIC DNA]</scope>
    <source>
        <strain evidence="4">Basenji</strain>
    </source>
</reference>
<feature type="compositionally biased region" description="Gly residues" evidence="2">
    <location>
        <begin position="62"/>
        <end position="72"/>
    </location>
</feature>
<name>A0A8C0Q0Z7_CANLF</name>
<proteinExistence type="inferred from homology"/>
<feature type="transmembrane region" description="Helical" evidence="3">
    <location>
        <begin position="326"/>
        <end position="345"/>
    </location>
</feature>
<feature type="transmembrane region" description="Helical" evidence="3">
    <location>
        <begin position="388"/>
        <end position="407"/>
    </location>
</feature>
<feature type="region of interest" description="Disordered" evidence="2">
    <location>
        <begin position="1"/>
        <end position="89"/>
    </location>
</feature>
<feature type="transmembrane region" description="Helical" evidence="3">
    <location>
        <begin position="351"/>
        <end position="376"/>
    </location>
</feature>